<dbReference type="Proteomes" id="UP001216638">
    <property type="component" value="Chromosome 2"/>
</dbReference>
<protein>
    <recommendedName>
        <fullName evidence="4">phosphoserine transaminase</fullName>
        <ecNumber evidence="4">2.6.1.52</ecNumber>
    </recommendedName>
</protein>
<evidence type="ECO:0000259" key="11">
    <source>
        <dbReference type="Pfam" id="PF00266"/>
    </source>
</evidence>
<keyword evidence="7 12" id="KW-0808">Transferase</keyword>
<dbReference type="Gene3D" id="3.40.640.10">
    <property type="entry name" value="Type I PLP-dependent aspartate aminotransferase-like (Major domain)"/>
    <property type="match status" value="1"/>
</dbReference>
<dbReference type="EC" id="2.6.1.52" evidence="4"/>
<dbReference type="InterPro" id="IPR000192">
    <property type="entry name" value="Aminotrans_V_dom"/>
</dbReference>
<keyword evidence="8" id="KW-0663">Pyridoxal phosphate</keyword>
<dbReference type="PANTHER" id="PTHR43247">
    <property type="entry name" value="PHOSPHOSERINE AMINOTRANSFERASE"/>
    <property type="match status" value="1"/>
</dbReference>
<dbReference type="GO" id="GO:0005737">
    <property type="term" value="C:cytoplasm"/>
    <property type="evidence" value="ECO:0007669"/>
    <property type="project" value="TreeGrafter"/>
</dbReference>
<sequence length="407" mass="44841">MTRSTAAREQTINLGAGPSTLPTPVLLEASQGLLDYDNLGMGLTELSHRSPNFQKLLQQAENDLRKLLDVPEDYAVLFLQGGGTEQFSATVLNMLAAHAARNPSYQGTPPVDYVVSGAWSNKACKEAQRLAPRVNVVADLRASITNKDTPITPPEEWSLSSVEEAPVMLHYCDNETIGGFEFPSDFIKRLPQAYRERVPIVADCSSNILSRSIDVRAHGAIYFGVQKNIGPSGLAVVIVRRDLVVDPDAMRASYTPVIPTSLVYKNAMDNGSLYNTPPMFPIYVSALVFRDLLKDGGVDGAQQRAEKRSKLVYDALLAEPKLFRLVVQHEEFRSQMNVTFRILDPASQEPSPDLETKFVKFCGEHRILNVKGHRSVGGLRVSLYNAVTVAQAETFVHVVAQFAKQNL</sequence>
<evidence type="ECO:0000313" key="12">
    <source>
        <dbReference type="EMBL" id="WFC95047.1"/>
    </source>
</evidence>
<comment type="pathway">
    <text evidence="2">Amino-acid biosynthesis; L-serine biosynthesis; L-serine from 3-phospho-D-glycerate: step 2/3.</text>
</comment>
<reference evidence="12" key="1">
    <citation type="submission" date="2023-03" db="EMBL/GenBank/DDBJ databases">
        <title>Mating type loci evolution in Malassezia.</title>
        <authorList>
            <person name="Coelho M.A."/>
        </authorList>
    </citation>
    <scope>NUCLEOTIDE SEQUENCE</scope>
    <source>
        <strain evidence="12">CBS 14135</strain>
    </source>
</reference>
<keyword evidence="13" id="KW-1185">Reference proteome</keyword>
<dbReference type="GO" id="GO:0030170">
    <property type="term" value="F:pyridoxal phosphate binding"/>
    <property type="evidence" value="ECO:0007669"/>
    <property type="project" value="TreeGrafter"/>
</dbReference>
<dbReference type="InterPro" id="IPR015422">
    <property type="entry name" value="PyrdxlP-dep_Trfase_small"/>
</dbReference>
<evidence type="ECO:0000313" key="13">
    <source>
        <dbReference type="Proteomes" id="UP001216638"/>
    </source>
</evidence>
<dbReference type="GO" id="GO:0006564">
    <property type="term" value="P:L-serine biosynthetic process"/>
    <property type="evidence" value="ECO:0007669"/>
    <property type="project" value="UniProtKB-KW"/>
</dbReference>
<dbReference type="EMBL" id="CP119952">
    <property type="protein sequence ID" value="WFC95047.1"/>
    <property type="molecule type" value="Genomic_DNA"/>
</dbReference>
<dbReference type="FunFam" id="3.40.640.10:FF:000010">
    <property type="entry name" value="Phosphoserine aminotransferase"/>
    <property type="match status" value="1"/>
</dbReference>
<dbReference type="InterPro" id="IPR022278">
    <property type="entry name" value="Pser_aminoTfrase"/>
</dbReference>
<dbReference type="HAMAP" id="MF_00160">
    <property type="entry name" value="SerC_aminotrans_5"/>
    <property type="match status" value="1"/>
</dbReference>
<dbReference type="Pfam" id="PF00266">
    <property type="entry name" value="Aminotran_5"/>
    <property type="match status" value="1"/>
</dbReference>
<evidence type="ECO:0000256" key="3">
    <source>
        <dbReference type="ARBA" id="ARBA00006904"/>
    </source>
</evidence>
<feature type="domain" description="Aminotransferase class V" evidence="11">
    <location>
        <begin position="13"/>
        <end position="394"/>
    </location>
</feature>
<evidence type="ECO:0000256" key="8">
    <source>
        <dbReference type="ARBA" id="ARBA00022898"/>
    </source>
</evidence>
<dbReference type="AlphaFoldDB" id="A0AAF0DTA6"/>
<evidence type="ECO:0000256" key="1">
    <source>
        <dbReference type="ARBA" id="ARBA00001933"/>
    </source>
</evidence>
<keyword evidence="9" id="KW-0718">Serine biosynthesis</keyword>
<dbReference type="SUPFAM" id="SSF53383">
    <property type="entry name" value="PLP-dependent transferases"/>
    <property type="match status" value="1"/>
</dbReference>
<name>A0AAF0DTA6_9BASI</name>
<evidence type="ECO:0000256" key="7">
    <source>
        <dbReference type="ARBA" id="ARBA00022679"/>
    </source>
</evidence>
<dbReference type="NCBIfam" id="NF003764">
    <property type="entry name" value="PRK05355.1"/>
    <property type="match status" value="1"/>
</dbReference>
<evidence type="ECO:0000256" key="2">
    <source>
        <dbReference type="ARBA" id="ARBA00005099"/>
    </source>
</evidence>
<comment type="similarity">
    <text evidence="3">Belongs to the class-V pyridoxal-phosphate-dependent aminotransferase family. SerC subfamily.</text>
</comment>
<comment type="catalytic activity">
    <reaction evidence="10">
        <text>O-phospho-L-serine + 2-oxoglutarate = 3-phosphooxypyruvate + L-glutamate</text>
        <dbReference type="Rhea" id="RHEA:14329"/>
        <dbReference type="ChEBI" id="CHEBI:16810"/>
        <dbReference type="ChEBI" id="CHEBI:18110"/>
        <dbReference type="ChEBI" id="CHEBI:29985"/>
        <dbReference type="ChEBI" id="CHEBI:57524"/>
        <dbReference type="EC" id="2.6.1.52"/>
    </reaction>
</comment>
<evidence type="ECO:0000256" key="4">
    <source>
        <dbReference type="ARBA" id="ARBA00013030"/>
    </source>
</evidence>
<dbReference type="InterPro" id="IPR015421">
    <property type="entry name" value="PyrdxlP-dep_Trfase_major"/>
</dbReference>
<organism evidence="12 13">
    <name type="scientific">Malassezia brasiliensis</name>
    <dbReference type="NCBI Taxonomy" id="1821822"/>
    <lineage>
        <taxon>Eukaryota</taxon>
        <taxon>Fungi</taxon>
        <taxon>Dikarya</taxon>
        <taxon>Basidiomycota</taxon>
        <taxon>Ustilaginomycotina</taxon>
        <taxon>Malasseziomycetes</taxon>
        <taxon>Malasseziales</taxon>
        <taxon>Malasseziaceae</taxon>
        <taxon>Malassezia</taxon>
    </lineage>
</organism>
<proteinExistence type="inferred from homology"/>
<dbReference type="PIRSF" id="PIRSF000525">
    <property type="entry name" value="SerC"/>
    <property type="match status" value="1"/>
</dbReference>
<evidence type="ECO:0000256" key="10">
    <source>
        <dbReference type="ARBA" id="ARBA00049007"/>
    </source>
</evidence>
<dbReference type="InterPro" id="IPR015424">
    <property type="entry name" value="PyrdxlP-dep_Trfase"/>
</dbReference>
<evidence type="ECO:0000256" key="5">
    <source>
        <dbReference type="ARBA" id="ARBA00022576"/>
    </source>
</evidence>
<gene>
    <name evidence="12" type="primary">SER1</name>
    <name evidence="12" type="ORF">MBRA1_001687</name>
</gene>
<dbReference type="PANTHER" id="PTHR43247:SF1">
    <property type="entry name" value="PHOSPHOSERINE AMINOTRANSFERASE"/>
    <property type="match status" value="1"/>
</dbReference>
<comment type="cofactor">
    <cofactor evidence="1">
        <name>pyridoxal 5'-phosphate</name>
        <dbReference type="ChEBI" id="CHEBI:597326"/>
    </cofactor>
</comment>
<evidence type="ECO:0000256" key="6">
    <source>
        <dbReference type="ARBA" id="ARBA00022605"/>
    </source>
</evidence>
<keyword evidence="5 12" id="KW-0032">Aminotransferase</keyword>
<accession>A0AAF0DTA6</accession>
<evidence type="ECO:0000256" key="9">
    <source>
        <dbReference type="ARBA" id="ARBA00023299"/>
    </source>
</evidence>
<dbReference type="GO" id="GO:0004648">
    <property type="term" value="F:O-phospho-L-serine:2-oxoglutarate aminotransferase activity"/>
    <property type="evidence" value="ECO:0007669"/>
    <property type="project" value="UniProtKB-EC"/>
</dbReference>
<dbReference type="Gene3D" id="3.90.1150.10">
    <property type="entry name" value="Aspartate Aminotransferase, domain 1"/>
    <property type="match status" value="1"/>
</dbReference>
<keyword evidence="6" id="KW-0028">Amino-acid biosynthesis</keyword>